<dbReference type="InterPro" id="IPR003959">
    <property type="entry name" value="ATPase_AAA_core"/>
</dbReference>
<feature type="domain" description="AAA+ ATPase" evidence="2">
    <location>
        <begin position="192"/>
        <end position="353"/>
    </location>
</feature>
<reference evidence="3 4" key="1">
    <citation type="submission" date="2017-04" db="EMBL/GenBank/DDBJ databases">
        <title>Draft genome of the yeast Clavispora lusitaniae type strain CBS 6936.</title>
        <authorList>
            <person name="Durrens P."/>
            <person name="Klopp C."/>
            <person name="Biteau N."/>
            <person name="Fitton-Ouhabi V."/>
            <person name="Dementhon K."/>
            <person name="Accoceberry I."/>
            <person name="Sherman D.J."/>
            <person name="Noel T."/>
        </authorList>
    </citation>
    <scope>NUCLEOTIDE SEQUENCE [LARGE SCALE GENOMIC DNA]</scope>
    <source>
        <strain evidence="3 4">CBS 6936</strain>
    </source>
</reference>
<dbReference type="Pfam" id="PF00004">
    <property type="entry name" value="AAA"/>
    <property type="match status" value="1"/>
</dbReference>
<comment type="caution">
    <text evidence="3">The sequence shown here is derived from an EMBL/GenBank/DDBJ whole genome shotgun (WGS) entry which is preliminary data.</text>
</comment>
<dbReference type="AlphaFoldDB" id="A0AA91PYI9"/>
<dbReference type="CDD" id="cd00009">
    <property type="entry name" value="AAA"/>
    <property type="match status" value="1"/>
</dbReference>
<accession>A0AA91PYI9</accession>
<dbReference type="InterPro" id="IPR027417">
    <property type="entry name" value="P-loop_NTPase"/>
</dbReference>
<feature type="compositionally biased region" description="Polar residues" evidence="1">
    <location>
        <begin position="125"/>
        <end position="134"/>
    </location>
</feature>
<proteinExistence type="predicted"/>
<organism evidence="3 4">
    <name type="scientific">Clavispora lusitaniae</name>
    <name type="common">Candida lusitaniae</name>
    <dbReference type="NCBI Taxonomy" id="36911"/>
    <lineage>
        <taxon>Eukaryota</taxon>
        <taxon>Fungi</taxon>
        <taxon>Dikarya</taxon>
        <taxon>Ascomycota</taxon>
        <taxon>Saccharomycotina</taxon>
        <taxon>Pichiomycetes</taxon>
        <taxon>Metschnikowiaceae</taxon>
        <taxon>Clavispora</taxon>
    </lineage>
</organism>
<dbReference type="GO" id="GO:0005524">
    <property type="term" value="F:ATP binding"/>
    <property type="evidence" value="ECO:0007669"/>
    <property type="project" value="InterPro"/>
</dbReference>
<dbReference type="Proteomes" id="UP000195602">
    <property type="component" value="Unassembled WGS sequence"/>
</dbReference>
<dbReference type="GO" id="GO:0016887">
    <property type="term" value="F:ATP hydrolysis activity"/>
    <property type="evidence" value="ECO:0007669"/>
    <property type="project" value="InterPro"/>
</dbReference>
<gene>
    <name evidence="3" type="ORF">A9F13_10g01133</name>
</gene>
<protein>
    <submittedName>
        <fullName evidence="3">Chromosome transmission fidelity protein</fullName>
    </submittedName>
</protein>
<evidence type="ECO:0000256" key="1">
    <source>
        <dbReference type="SAM" id="MobiDB-lite"/>
    </source>
</evidence>
<evidence type="ECO:0000313" key="3">
    <source>
        <dbReference type="EMBL" id="OVF07974.1"/>
    </source>
</evidence>
<feature type="region of interest" description="Disordered" evidence="1">
    <location>
        <begin position="23"/>
        <end position="65"/>
    </location>
</feature>
<dbReference type="Gene3D" id="3.40.50.300">
    <property type="entry name" value="P-loop containing nucleotide triphosphate hydrolases"/>
    <property type="match status" value="1"/>
</dbReference>
<feature type="region of interest" description="Disordered" evidence="1">
    <location>
        <begin position="115"/>
        <end position="136"/>
    </location>
</feature>
<dbReference type="GO" id="GO:0003677">
    <property type="term" value="F:DNA binding"/>
    <property type="evidence" value="ECO:0007669"/>
    <property type="project" value="TreeGrafter"/>
</dbReference>
<dbReference type="SUPFAM" id="SSF52540">
    <property type="entry name" value="P-loop containing nucleoside triphosphate hydrolases"/>
    <property type="match status" value="1"/>
</dbReference>
<name>A0AA91PYI9_CLALS</name>
<dbReference type="Gene3D" id="1.10.8.60">
    <property type="match status" value="1"/>
</dbReference>
<dbReference type="PANTHER" id="PTHR23389:SF3">
    <property type="entry name" value="CHROMOSOME TRANSMISSION FIDELITY PROTEIN 18 HOMOLOG"/>
    <property type="match status" value="1"/>
</dbReference>
<dbReference type="InterPro" id="IPR003593">
    <property type="entry name" value="AAA+_ATPase"/>
</dbReference>
<evidence type="ECO:0000259" key="2">
    <source>
        <dbReference type="SMART" id="SM00382"/>
    </source>
</evidence>
<dbReference type="SMART" id="SM00382">
    <property type="entry name" value="AAA"/>
    <property type="match status" value="1"/>
</dbReference>
<sequence>MAESFSFSDSLLFAPTQESGLEEPLVFAADQDLPHSPSSSAALPAQLSPEPSDLSYPPEELSGKEKEVRLFNGTSLRLRPRKKKNVDISFDESSSILDMDTLYERVRQREVLRQSREEIRRRTQPKPSKSSQAPLPQVWSEKYRPTKYMQLCSAGNERQYRAIMHWLRKWGSVVFGHAPTDLDAVDHLSRPLRKVLLVHGPSGTGKTAAVHLIAQQMGYSVQELNAANSMDSMHGVESLDNAGRFANATAALKLKIKNALTTNSVTGGGKPTCLVIDEIDCSINAGDIIRVISELVALDSRSEDPKKKKSKFVLNRPIICIANDIYTQNVRLGPNPMDKLRPLCELVPFRRPVSSNNSGRINIAAQKSVKEFLQNVNSKEKMGLDAKEIAEIFEVCEGDIRACLNHMQFSSRKLDSDLHALAGPKALAAKDSSVSWFALVDQIFRRDSRMAKDENFEVMLEIMLSNEGKTAASGSLDKVIRGCFNRYLDVVHVQDDSNVRPAEISDWLYYYDMMTAGNKEVGNYPTLTALKFWSLFSEINAYKWKTENSLLPNARAVEFDSLDTLKQNKSVVQRVSDQLPVEVRLAFCGSSSSPELYACQFLPFLDKMLSPEVGSSKIKTSLKSHERRLVESLAGITKKLGLALETQRDIETNATSLVFSPNWDTLTIFENELAPVPFTTKARGILQKRSWLFPLLEAEFALGISTKRTLKDVSASELNTVKAKRARMASSLDFFKNRYDHLNSQLDVAPKTVKHSVSRIWVKHHEGYSNAVRKNIGWQDLWVP</sequence>
<dbReference type="KEGG" id="clus:A9F13_10g01133"/>
<feature type="compositionally biased region" description="Low complexity" evidence="1">
    <location>
        <begin position="34"/>
        <end position="52"/>
    </location>
</feature>
<dbReference type="PANTHER" id="PTHR23389">
    <property type="entry name" value="CHROMOSOME TRANSMISSION FIDELITY FACTOR 18"/>
    <property type="match status" value="1"/>
</dbReference>
<dbReference type="GO" id="GO:0005634">
    <property type="term" value="C:nucleus"/>
    <property type="evidence" value="ECO:0007669"/>
    <property type="project" value="TreeGrafter"/>
</dbReference>
<evidence type="ECO:0000313" key="4">
    <source>
        <dbReference type="Proteomes" id="UP000195602"/>
    </source>
</evidence>
<dbReference type="EMBL" id="LYUB02000010">
    <property type="protein sequence ID" value="OVF07974.1"/>
    <property type="molecule type" value="Genomic_DNA"/>
</dbReference>